<accession>A0A6J7EFT5</accession>
<dbReference type="PROSITE" id="PS51257">
    <property type="entry name" value="PROKAR_LIPOPROTEIN"/>
    <property type="match status" value="1"/>
</dbReference>
<dbReference type="GO" id="GO:0006974">
    <property type="term" value="P:DNA damage response"/>
    <property type="evidence" value="ECO:0007669"/>
    <property type="project" value="TreeGrafter"/>
</dbReference>
<name>A0A6J7EFT5_9ZZZZ</name>
<dbReference type="InterPro" id="IPR007497">
    <property type="entry name" value="SIMPL/DUF541"/>
</dbReference>
<dbReference type="EMBL" id="CAFBLS010000158">
    <property type="protein sequence ID" value="CAB4880568.1"/>
    <property type="molecule type" value="Genomic_DNA"/>
</dbReference>
<dbReference type="PANTHER" id="PTHR34387">
    <property type="entry name" value="SLR1258 PROTEIN"/>
    <property type="match status" value="1"/>
</dbReference>
<dbReference type="InterPro" id="IPR052022">
    <property type="entry name" value="26kDa_periplasmic_antigen"/>
</dbReference>
<dbReference type="Pfam" id="PF04402">
    <property type="entry name" value="SIMPL"/>
    <property type="match status" value="1"/>
</dbReference>
<proteinExistence type="predicted"/>
<dbReference type="Gene3D" id="3.30.70.2970">
    <property type="entry name" value="Protein of unknown function (DUF541), domain 2"/>
    <property type="match status" value="1"/>
</dbReference>
<dbReference type="Gene3D" id="3.30.110.170">
    <property type="entry name" value="Protein of unknown function (DUF541), domain 1"/>
    <property type="match status" value="1"/>
</dbReference>
<organism evidence="1">
    <name type="scientific">freshwater metagenome</name>
    <dbReference type="NCBI Taxonomy" id="449393"/>
    <lineage>
        <taxon>unclassified sequences</taxon>
        <taxon>metagenomes</taxon>
        <taxon>ecological metagenomes</taxon>
    </lineage>
</organism>
<dbReference type="PANTHER" id="PTHR34387:SF1">
    <property type="entry name" value="PERIPLASMIC IMMUNOGENIC PROTEIN"/>
    <property type="match status" value="1"/>
</dbReference>
<reference evidence="1" key="1">
    <citation type="submission" date="2020-05" db="EMBL/GenBank/DDBJ databases">
        <authorList>
            <person name="Chiriac C."/>
            <person name="Salcher M."/>
            <person name="Ghai R."/>
            <person name="Kavagutti S V."/>
        </authorList>
    </citation>
    <scope>NUCLEOTIDE SEQUENCE</scope>
</reference>
<sequence>MTRRTSAGLIALASAAALLITGCAPTTTVTTDGAASRTVSVSATGTADATPDAARASITVETTDPTSAQAAQEAAATATTLVLDEVKKAGVDDKDIATQTINVGPVYNYTSNGGQTLIGYRASQTLTVTLRDLATAGATLDAVVTAGGNAVRVDSLEPFVTDPAAATEKARAQAVDVARAQAEQYAQLLGFSLGPVATVSETSSTSPSPQVAYADAAVGAPEKAPTPVEAGTTQVSVTLNVAWSIED</sequence>
<evidence type="ECO:0000313" key="1">
    <source>
        <dbReference type="EMBL" id="CAB4880568.1"/>
    </source>
</evidence>
<dbReference type="AlphaFoldDB" id="A0A6J7EFT5"/>
<gene>
    <name evidence="1" type="ORF">UFOPK3402_01271</name>
</gene>
<protein>
    <submittedName>
        <fullName evidence="1">Unannotated protein</fullName>
    </submittedName>
</protein>